<feature type="region of interest" description="Disordered" evidence="1">
    <location>
        <begin position="72"/>
        <end position="91"/>
    </location>
</feature>
<name>A0A9P1DMZ0_9DINO</name>
<dbReference type="EMBL" id="CAMXCT020005434">
    <property type="protein sequence ID" value="CAL1165707.1"/>
    <property type="molecule type" value="Genomic_DNA"/>
</dbReference>
<organism evidence="2">
    <name type="scientific">Cladocopium goreaui</name>
    <dbReference type="NCBI Taxonomy" id="2562237"/>
    <lineage>
        <taxon>Eukaryota</taxon>
        <taxon>Sar</taxon>
        <taxon>Alveolata</taxon>
        <taxon>Dinophyceae</taxon>
        <taxon>Suessiales</taxon>
        <taxon>Symbiodiniaceae</taxon>
        <taxon>Cladocopium</taxon>
    </lineage>
</organism>
<accession>A0A9P1DMZ0</accession>
<comment type="caution">
    <text evidence="2">The sequence shown here is derived from an EMBL/GenBank/DDBJ whole genome shotgun (WGS) entry which is preliminary data.</text>
</comment>
<dbReference type="EMBL" id="CAMXCT010005434">
    <property type="protein sequence ID" value="CAI4012332.1"/>
    <property type="molecule type" value="Genomic_DNA"/>
</dbReference>
<dbReference type="Proteomes" id="UP001152797">
    <property type="component" value="Unassembled WGS sequence"/>
</dbReference>
<gene>
    <name evidence="2" type="ORF">C1SCF055_LOCUS37403</name>
</gene>
<evidence type="ECO:0000313" key="3">
    <source>
        <dbReference type="EMBL" id="CAL1165707.1"/>
    </source>
</evidence>
<feature type="region of interest" description="Disordered" evidence="1">
    <location>
        <begin position="1"/>
        <end position="39"/>
    </location>
</feature>
<dbReference type="EMBL" id="CAMXCT030005434">
    <property type="protein sequence ID" value="CAL4799644.1"/>
    <property type="molecule type" value="Genomic_DNA"/>
</dbReference>
<evidence type="ECO:0000313" key="4">
    <source>
        <dbReference type="Proteomes" id="UP001152797"/>
    </source>
</evidence>
<feature type="compositionally biased region" description="Low complexity" evidence="1">
    <location>
        <begin position="72"/>
        <end position="89"/>
    </location>
</feature>
<evidence type="ECO:0000313" key="2">
    <source>
        <dbReference type="EMBL" id="CAI4012332.1"/>
    </source>
</evidence>
<proteinExistence type="predicted"/>
<sequence>MASEAPEAPEAAEVVEAEGDASDARPQAKAGPELTPEQEEALKKIQAAQRGLEQRAADVDATATATMAEGAGDAGAVPGVPAPAANGSARVATRRQKRWNLRKARMYRLAYDFQIKKLIEEKSSA</sequence>
<feature type="compositionally biased region" description="Low complexity" evidence="1">
    <location>
        <begin position="1"/>
        <end position="12"/>
    </location>
</feature>
<reference evidence="2" key="1">
    <citation type="submission" date="2022-10" db="EMBL/GenBank/DDBJ databases">
        <authorList>
            <person name="Chen Y."/>
            <person name="Dougan E. K."/>
            <person name="Chan C."/>
            <person name="Rhodes N."/>
            <person name="Thang M."/>
        </authorList>
    </citation>
    <scope>NUCLEOTIDE SEQUENCE</scope>
</reference>
<keyword evidence="4" id="KW-1185">Reference proteome</keyword>
<evidence type="ECO:0000256" key="1">
    <source>
        <dbReference type="SAM" id="MobiDB-lite"/>
    </source>
</evidence>
<dbReference type="AlphaFoldDB" id="A0A9P1DMZ0"/>
<protein>
    <submittedName>
        <fullName evidence="2">Uncharacterized protein</fullName>
    </submittedName>
</protein>
<reference evidence="3" key="2">
    <citation type="submission" date="2024-04" db="EMBL/GenBank/DDBJ databases">
        <authorList>
            <person name="Chen Y."/>
            <person name="Shah S."/>
            <person name="Dougan E. K."/>
            <person name="Thang M."/>
            <person name="Chan C."/>
        </authorList>
    </citation>
    <scope>NUCLEOTIDE SEQUENCE [LARGE SCALE GENOMIC DNA]</scope>
</reference>